<proteinExistence type="inferred from homology"/>
<comment type="similarity">
    <text evidence="1">Belongs to the bacterial solute-binding protein 5 family.</text>
</comment>
<dbReference type="Gene3D" id="3.10.105.10">
    <property type="entry name" value="Dipeptide-binding Protein, Domain 3"/>
    <property type="match status" value="1"/>
</dbReference>
<dbReference type="Pfam" id="PF00496">
    <property type="entry name" value="SBP_bac_5"/>
    <property type="match status" value="1"/>
</dbReference>
<name>A0A9C7G7Q2_9BACI</name>
<dbReference type="PANTHER" id="PTHR30290">
    <property type="entry name" value="PERIPLASMIC BINDING COMPONENT OF ABC TRANSPORTER"/>
    <property type="match status" value="1"/>
</dbReference>
<dbReference type="Proteomes" id="UP000789845">
    <property type="component" value="Unassembled WGS sequence"/>
</dbReference>
<feature type="signal peptide" evidence="4">
    <location>
        <begin position="1"/>
        <end position="32"/>
    </location>
</feature>
<dbReference type="GO" id="GO:0043190">
    <property type="term" value="C:ATP-binding cassette (ABC) transporter complex"/>
    <property type="evidence" value="ECO:0007669"/>
    <property type="project" value="InterPro"/>
</dbReference>
<dbReference type="SUPFAM" id="SSF53850">
    <property type="entry name" value="Periplasmic binding protein-like II"/>
    <property type="match status" value="1"/>
</dbReference>
<sequence>MQNFKKKLLTTSLASAVALSGFSFLGTDSADAARPGFDPKKVGGKVILTSFSDAVRLIPYTTNDSASNRIQGMIFDALLSTNQNGDPIPSLATKYTFDKKSNTYTFDLRKGVKWHDGKPFTADDVVFSYNMFMNPKSINSYKNDFKAIKSVTKVNSHQVKIALKEVDALIVTNVFSAAAIIPEHQFPKGVDDYNKNTKIHRNPIGTGPFKFKEWKTDERVVVVANKSYWDGRPYMDEVITRILPDANVEAINLLKGDVDWVEALTPATIGQVAKDKDLKITKWDYGQFDYVGFNAEKAPFTDKNVRIALTHALDRQSIVDKIYLGKAYIASGPFHPKIPQNNTSVKALSFDPKKAEDMLDKAGWKLQNGVREKNGKKLEFDFYYNNGSKTREKIGLLTQQNWAKIGVKVNVRSLEWSIFLDRLDKGEMDTYALGWGGYDGNVEHSGFFHTDAIPTSTKSGNNATRISDPKIDKWLDDYRKETDRNKRIKLYQDMHKYMAENGTLIWTVHPMKNMGHDKDLKGIKTTLSSAMFNLQDWYWGTASKRK</sequence>
<dbReference type="InterPro" id="IPR039424">
    <property type="entry name" value="SBP_5"/>
</dbReference>
<dbReference type="EMBL" id="CAKJTG010000004">
    <property type="protein sequence ID" value="CAG9607072.1"/>
    <property type="molecule type" value="Genomic_DNA"/>
</dbReference>
<dbReference type="PIRSF" id="PIRSF002741">
    <property type="entry name" value="MppA"/>
    <property type="match status" value="1"/>
</dbReference>
<feature type="chain" id="PRO_5039719039" evidence="4">
    <location>
        <begin position="33"/>
        <end position="546"/>
    </location>
</feature>
<dbReference type="PANTHER" id="PTHR30290:SF9">
    <property type="entry name" value="OLIGOPEPTIDE-BINDING PROTEIN APPA"/>
    <property type="match status" value="1"/>
</dbReference>
<evidence type="ECO:0000256" key="2">
    <source>
        <dbReference type="ARBA" id="ARBA00022448"/>
    </source>
</evidence>
<dbReference type="GO" id="GO:0042597">
    <property type="term" value="C:periplasmic space"/>
    <property type="evidence" value="ECO:0007669"/>
    <property type="project" value="UniProtKB-ARBA"/>
</dbReference>
<evidence type="ECO:0000256" key="3">
    <source>
        <dbReference type="ARBA" id="ARBA00022729"/>
    </source>
</evidence>
<accession>A0A9C7G7Q2</accession>
<evidence type="ECO:0000259" key="5">
    <source>
        <dbReference type="Pfam" id="PF00496"/>
    </source>
</evidence>
<organism evidence="6 7">
    <name type="scientific">Pseudoneobacillus rhizosphaerae</name>
    <dbReference type="NCBI Taxonomy" id="2880968"/>
    <lineage>
        <taxon>Bacteria</taxon>
        <taxon>Bacillati</taxon>
        <taxon>Bacillota</taxon>
        <taxon>Bacilli</taxon>
        <taxon>Bacillales</taxon>
        <taxon>Bacillaceae</taxon>
        <taxon>Pseudoneobacillus</taxon>
    </lineage>
</organism>
<dbReference type="RefSeq" id="WP_230495355.1">
    <property type="nucleotide sequence ID" value="NZ_CAKJTG010000004.1"/>
</dbReference>
<dbReference type="AlphaFoldDB" id="A0A9C7G7Q2"/>
<gene>
    <name evidence="6" type="primary">appA_1</name>
    <name evidence="6" type="ORF">NEOCIP111885_00762</name>
</gene>
<evidence type="ECO:0000313" key="7">
    <source>
        <dbReference type="Proteomes" id="UP000789845"/>
    </source>
</evidence>
<dbReference type="InterPro" id="IPR030678">
    <property type="entry name" value="Peptide/Ni-bd"/>
</dbReference>
<keyword evidence="7" id="KW-1185">Reference proteome</keyword>
<feature type="domain" description="Solute-binding protein family 5" evidence="5">
    <location>
        <begin position="87"/>
        <end position="440"/>
    </location>
</feature>
<dbReference type="InterPro" id="IPR000914">
    <property type="entry name" value="SBP_5_dom"/>
</dbReference>
<evidence type="ECO:0000313" key="6">
    <source>
        <dbReference type="EMBL" id="CAG9607072.1"/>
    </source>
</evidence>
<keyword evidence="3 4" id="KW-0732">Signal</keyword>
<evidence type="ECO:0000256" key="1">
    <source>
        <dbReference type="ARBA" id="ARBA00005695"/>
    </source>
</evidence>
<comment type="caution">
    <text evidence="6">The sequence shown here is derived from an EMBL/GenBank/DDBJ whole genome shotgun (WGS) entry which is preliminary data.</text>
</comment>
<keyword evidence="2" id="KW-0813">Transport</keyword>
<evidence type="ECO:0000256" key="4">
    <source>
        <dbReference type="SAM" id="SignalP"/>
    </source>
</evidence>
<protein>
    <submittedName>
        <fullName evidence="6">Oligopeptide-binding protein AppA</fullName>
    </submittedName>
</protein>
<dbReference type="GO" id="GO:1904680">
    <property type="term" value="F:peptide transmembrane transporter activity"/>
    <property type="evidence" value="ECO:0007669"/>
    <property type="project" value="TreeGrafter"/>
</dbReference>
<dbReference type="Gene3D" id="3.90.76.10">
    <property type="entry name" value="Dipeptide-binding Protein, Domain 1"/>
    <property type="match status" value="1"/>
</dbReference>
<dbReference type="GO" id="GO:0015833">
    <property type="term" value="P:peptide transport"/>
    <property type="evidence" value="ECO:0007669"/>
    <property type="project" value="TreeGrafter"/>
</dbReference>
<reference evidence="6" key="1">
    <citation type="submission" date="2021-10" db="EMBL/GenBank/DDBJ databases">
        <authorList>
            <person name="Criscuolo A."/>
        </authorList>
    </citation>
    <scope>NUCLEOTIDE SEQUENCE</scope>
    <source>
        <strain evidence="6">CIP111885</strain>
    </source>
</reference>
<dbReference type="Gene3D" id="3.40.190.10">
    <property type="entry name" value="Periplasmic binding protein-like II"/>
    <property type="match status" value="1"/>
</dbReference>